<evidence type="ECO:0000313" key="3">
    <source>
        <dbReference type="Proteomes" id="UP000316621"/>
    </source>
</evidence>
<dbReference type="Proteomes" id="UP000316621">
    <property type="component" value="Chromosome 5"/>
</dbReference>
<accession>A0A4Y7JGB0</accession>
<evidence type="ECO:0000256" key="1">
    <source>
        <dbReference type="SAM" id="MobiDB-lite"/>
    </source>
</evidence>
<protein>
    <submittedName>
        <fullName evidence="2">Uncharacterized protein</fullName>
    </submittedName>
</protein>
<reference evidence="2 3" key="1">
    <citation type="journal article" date="2018" name="Science">
        <title>The opium poppy genome and morphinan production.</title>
        <authorList>
            <person name="Guo L."/>
            <person name="Winzer T."/>
            <person name="Yang X."/>
            <person name="Li Y."/>
            <person name="Ning Z."/>
            <person name="He Z."/>
            <person name="Teodor R."/>
            <person name="Lu Y."/>
            <person name="Bowser T.A."/>
            <person name="Graham I.A."/>
            <person name="Ye K."/>
        </authorList>
    </citation>
    <scope>NUCLEOTIDE SEQUENCE [LARGE SCALE GENOMIC DNA]</scope>
    <source>
        <strain evidence="3">cv. HN1</strain>
        <tissue evidence="2">Leaves</tissue>
    </source>
</reference>
<evidence type="ECO:0000313" key="2">
    <source>
        <dbReference type="EMBL" id="RZC60123.1"/>
    </source>
</evidence>
<name>A0A4Y7JGB0_PAPSO</name>
<proteinExistence type="predicted"/>
<feature type="compositionally biased region" description="Acidic residues" evidence="1">
    <location>
        <begin position="28"/>
        <end position="37"/>
    </location>
</feature>
<sequence length="76" mass="8148">MQPCRDSIACLALAAMPPSCTLIAAESSDSDSIEEPESGQASAAIESIDENDPDKSSPSKAWQRIIRLDAVRTNRE</sequence>
<organism evidence="2 3">
    <name type="scientific">Papaver somniferum</name>
    <name type="common">Opium poppy</name>
    <dbReference type="NCBI Taxonomy" id="3469"/>
    <lineage>
        <taxon>Eukaryota</taxon>
        <taxon>Viridiplantae</taxon>
        <taxon>Streptophyta</taxon>
        <taxon>Embryophyta</taxon>
        <taxon>Tracheophyta</taxon>
        <taxon>Spermatophyta</taxon>
        <taxon>Magnoliopsida</taxon>
        <taxon>Ranunculales</taxon>
        <taxon>Papaveraceae</taxon>
        <taxon>Papaveroideae</taxon>
        <taxon>Papaver</taxon>
    </lineage>
</organism>
<dbReference type="Gramene" id="RZC60123">
    <property type="protein sequence ID" value="RZC60123"/>
    <property type="gene ID" value="C5167_021882"/>
</dbReference>
<gene>
    <name evidence="2" type="ORF">C5167_021882</name>
</gene>
<feature type="region of interest" description="Disordered" evidence="1">
    <location>
        <begin position="25"/>
        <end position="62"/>
    </location>
</feature>
<dbReference type="EMBL" id="CM010719">
    <property type="protein sequence ID" value="RZC60123.1"/>
    <property type="molecule type" value="Genomic_DNA"/>
</dbReference>
<keyword evidence="3" id="KW-1185">Reference proteome</keyword>
<dbReference type="AlphaFoldDB" id="A0A4Y7JGB0"/>